<dbReference type="EMBL" id="BKCJ010227764">
    <property type="protein sequence ID" value="GEY97234.1"/>
    <property type="molecule type" value="Genomic_DNA"/>
</dbReference>
<accession>A0A699HXY2</accession>
<organism evidence="1">
    <name type="scientific">Tanacetum cinerariifolium</name>
    <name type="common">Dalmatian daisy</name>
    <name type="synonym">Chrysanthemum cinerariifolium</name>
    <dbReference type="NCBI Taxonomy" id="118510"/>
    <lineage>
        <taxon>Eukaryota</taxon>
        <taxon>Viridiplantae</taxon>
        <taxon>Streptophyta</taxon>
        <taxon>Embryophyta</taxon>
        <taxon>Tracheophyta</taxon>
        <taxon>Spermatophyta</taxon>
        <taxon>Magnoliopsida</taxon>
        <taxon>eudicotyledons</taxon>
        <taxon>Gunneridae</taxon>
        <taxon>Pentapetalae</taxon>
        <taxon>asterids</taxon>
        <taxon>campanulids</taxon>
        <taxon>Asterales</taxon>
        <taxon>Asteraceae</taxon>
        <taxon>Asteroideae</taxon>
        <taxon>Anthemideae</taxon>
        <taxon>Anthemidinae</taxon>
        <taxon>Tanacetum</taxon>
    </lineage>
</organism>
<sequence length="120" mass="14029">MPDDVINNILERLPIHEAKGCYPEIDEEDINNWILFLSRKGLKQLTLINDEDHSFSFNFVLPPFDQTYNFGKFLTQCPNLESLDFFSHFYNINETDLAKLRSQENADSGMHKSVQQQRTS</sequence>
<evidence type="ECO:0000313" key="1">
    <source>
        <dbReference type="EMBL" id="GEY97234.1"/>
    </source>
</evidence>
<proteinExistence type="predicted"/>
<protein>
    <submittedName>
        <fullName evidence="1">Uncharacterized protein</fullName>
    </submittedName>
</protein>
<comment type="caution">
    <text evidence="1">The sequence shown here is derived from an EMBL/GenBank/DDBJ whole genome shotgun (WGS) entry which is preliminary data.</text>
</comment>
<gene>
    <name evidence="1" type="ORF">Tci_469208</name>
</gene>
<name>A0A699HXY2_TANCI</name>
<dbReference type="AlphaFoldDB" id="A0A699HXY2"/>
<reference evidence="1" key="1">
    <citation type="journal article" date="2019" name="Sci. Rep.">
        <title>Draft genome of Tanacetum cinerariifolium, the natural source of mosquito coil.</title>
        <authorList>
            <person name="Yamashiro T."/>
            <person name="Shiraishi A."/>
            <person name="Satake H."/>
            <person name="Nakayama K."/>
        </authorList>
    </citation>
    <scope>NUCLEOTIDE SEQUENCE</scope>
</reference>